<organism evidence="2 3">
    <name type="scientific">Coleophoma cylindrospora</name>
    <dbReference type="NCBI Taxonomy" id="1849047"/>
    <lineage>
        <taxon>Eukaryota</taxon>
        <taxon>Fungi</taxon>
        <taxon>Dikarya</taxon>
        <taxon>Ascomycota</taxon>
        <taxon>Pezizomycotina</taxon>
        <taxon>Leotiomycetes</taxon>
        <taxon>Helotiales</taxon>
        <taxon>Dermateaceae</taxon>
        <taxon>Coleophoma</taxon>
    </lineage>
</organism>
<dbReference type="EMBL" id="PDLM01000015">
    <property type="protein sequence ID" value="RDW60629.1"/>
    <property type="molecule type" value="Genomic_DNA"/>
</dbReference>
<evidence type="ECO:0000313" key="2">
    <source>
        <dbReference type="EMBL" id="RDW60629.1"/>
    </source>
</evidence>
<name>A0A3D8QFQ4_9HELO</name>
<evidence type="ECO:0000313" key="3">
    <source>
        <dbReference type="Proteomes" id="UP000256645"/>
    </source>
</evidence>
<evidence type="ECO:0000256" key="1">
    <source>
        <dbReference type="SAM" id="MobiDB-lite"/>
    </source>
</evidence>
<comment type="caution">
    <text evidence="2">The sequence shown here is derived from an EMBL/GenBank/DDBJ whole genome shotgun (WGS) entry which is preliminary data.</text>
</comment>
<dbReference type="AlphaFoldDB" id="A0A3D8QFQ4"/>
<protein>
    <submittedName>
        <fullName evidence="2">Uncharacterized protein</fullName>
    </submittedName>
</protein>
<accession>A0A3D8QFQ4</accession>
<feature type="region of interest" description="Disordered" evidence="1">
    <location>
        <begin position="210"/>
        <end position="232"/>
    </location>
</feature>
<sequence length="232" mass="25314">MIPNTLVLGDLAPCLFPEGVMRLPTLPSTKHPIFPLRLAPVDSPAIHHPSLAPISDHVPVLLDFFHEQIGMLALGIDEQPREGHDRGVQGKGLHATELEMNHVAKLQLVVLRAQDLIPLGGLEEILMRVQGRPLAQDKEQRGVFNADVKPRVGPNPRAHHAQICQKSGILRRGAWFQTNLEDFENRHLEKAPFEVTGGNGRGGTRLFLRPKSLGGMPTDGGIQASGVRLSAS</sequence>
<reference evidence="2 3" key="1">
    <citation type="journal article" date="2018" name="IMA Fungus">
        <title>IMA Genome-F 9: Draft genome sequence of Annulohypoxylon stygium, Aspergillus mulundensis, Berkeleyomyces basicola (syn. Thielaviopsis basicola), Ceratocystis smalleyi, two Cercospora beticola strains, Coleophoma cylindrospora, Fusarium fracticaudum, Phialophora cf. hyalina, and Morchella septimelata.</title>
        <authorList>
            <person name="Wingfield B.D."/>
            <person name="Bills G.F."/>
            <person name="Dong Y."/>
            <person name="Huang W."/>
            <person name="Nel W.J."/>
            <person name="Swalarsk-Parry B.S."/>
            <person name="Vaghefi N."/>
            <person name="Wilken P.M."/>
            <person name="An Z."/>
            <person name="de Beer Z.W."/>
            <person name="De Vos L."/>
            <person name="Chen L."/>
            <person name="Duong T.A."/>
            <person name="Gao Y."/>
            <person name="Hammerbacher A."/>
            <person name="Kikkert J.R."/>
            <person name="Li Y."/>
            <person name="Li H."/>
            <person name="Li K."/>
            <person name="Li Q."/>
            <person name="Liu X."/>
            <person name="Ma X."/>
            <person name="Naidoo K."/>
            <person name="Pethybridge S.J."/>
            <person name="Sun J."/>
            <person name="Steenkamp E.T."/>
            <person name="van der Nest M.A."/>
            <person name="van Wyk S."/>
            <person name="Wingfield M.J."/>
            <person name="Xiong C."/>
            <person name="Yue Q."/>
            <person name="Zhang X."/>
        </authorList>
    </citation>
    <scope>NUCLEOTIDE SEQUENCE [LARGE SCALE GENOMIC DNA]</scope>
    <source>
        <strain evidence="2 3">BP6252</strain>
    </source>
</reference>
<dbReference type="Proteomes" id="UP000256645">
    <property type="component" value="Unassembled WGS sequence"/>
</dbReference>
<keyword evidence="3" id="KW-1185">Reference proteome</keyword>
<gene>
    <name evidence="2" type="ORF">BP6252_12012</name>
</gene>
<proteinExistence type="predicted"/>